<feature type="transmembrane region" description="Helical" evidence="7">
    <location>
        <begin position="39"/>
        <end position="65"/>
    </location>
</feature>
<sequence length="202" mass="21656">MIDYISVFIFFFAVIDPVGTVPVFIAATSQFNEKEKRKIALQAACAAALILLFFIIAGELILTAIDIPLPAFEIAGGIILFLFALTMIFGDSKPDTEMQMVKDSTETAIFPLAVPSLASPGAMLAAVLLTENSSFSLFQQMQTAGVMLSVLFIAFILMLAASWIHRFIGNSGASIISKVMGMILASVATNSVLSGIKVYFLL</sequence>
<evidence type="ECO:0000313" key="8">
    <source>
        <dbReference type="EMBL" id="QFI39849.1"/>
    </source>
</evidence>
<evidence type="ECO:0000256" key="3">
    <source>
        <dbReference type="ARBA" id="ARBA00022475"/>
    </source>
</evidence>
<evidence type="ECO:0000256" key="6">
    <source>
        <dbReference type="ARBA" id="ARBA00023136"/>
    </source>
</evidence>
<organism evidence="8 9">
    <name type="scientific">Moritella marina ATCC 15381</name>
    <dbReference type="NCBI Taxonomy" id="1202962"/>
    <lineage>
        <taxon>Bacteria</taxon>
        <taxon>Pseudomonadati</taxon>
        <taxon>Pseudomonadota</taxon>
        <taxon>Gammaproteobacteria</taxon>
        <taxon>Alteromonadales</taxon>
        <taxon>Moritellaceae</taxon>
        <taxon>Moritella</taxon>
    </lineage>
</organism>
<keyword evidence="4 7" id="KW-0812">Transmembrane</keyword>
<dbReference type="NCBIfam" id="TIGR00427">
    <property type="entry name" value="NAAT family transporter"/>
    <property type="match status" value="1"/>
</dbReference>
<dbReference type="Proteomes" id="UP000327424">
    <property type="component" value="Chromosome"/>
</dbReference>
<feature type="transmembrane region" description="Helical" evidence="7">
    <location>
        <begin position="71"/>
        <end position="89"/>
    </location>
</feature>
<evidence type="ECO:0000256" key="2">
    <source>
        <dbReference type="ARBA" id="ARBA00009784"/>
    </source>
</evidence>
<dbReference type="KEGG" id="mmaa:FR932_19510"/>
<evidence type="ECO:0000313" key="9">
    <source>
        <dbReference type="Proteomes" id="UP000327424"/>
    </source>
</evidence>
<comment type="subcellular location">
    <subcellularLocation>
        <location evidence="1 7">Cell membrane</location>
        <topology evidence="1 7">Multi-pass membrane protein</topology>
    </subcellularLocation>
</comment>
<evidence type="ECO:0000256" key="4">
    <source>
        <dbReference type="ARBA" id="ARBA00022692"/>
    </source>
</evidence>
<dbReference type="InterPro" id="IPR002771">
    <property type="entry name" value="Multi_antbiot-R_MarC"/>
</dbReference>
<dbReference type="AlphaFoldDB" id="A0A5J6WNW1"/>
<protein>
    <recommendedName>
        <fullName evidence="7">UPF0056 membrane protein</fullName>
    </recommendedName>
</protein>
<dbReference type="RefSeq" id="WP_019443239.1">
    <property type="nucleotide sequence ID" value="NZ_ALOE01000047.1"/>
</dbReference>
<keyword evidence="6 7" id="KW-0472">Membrane</keyword>
<keyword evidence="3" id="KW-1003">Cell membrane</keyword>
<evidence type="ECO:0000256" key="7">
    <source>
        <dbReference type="RuleBase" id="RU362048"/>
    </source>
</evidence>
<name>A0A5J6WNW1_MORMI</name>
<proteinExistence type="inferred from homology"/>
<dbReference type="PANTHER" id="PTHR33508">
    <property type="entry name" value="UPF0056 MEMBRANE PROTEIN YHCE"/>
    <property type="match status" value="1"/>
</dbReference>
<dbReference type="PANTHER" id="PTHR33508:SF1">
    <property type="entry name" value="UPF0056 MEMBRANE PROTEIN YHCE"/>
    <property type="match status" value="1"/>
</dbReference>
<dbReference type="OrthoDB" id="21094at2"/>
<comment type="similarity">
    <text evidence="2 7">Belongs to the UPF0056 (MarC) family.</text>
</comment>
<feature type="transmembrane region" description="Helical" evidence="7">
    <location>
        <begin position="109"/>
        <end position="129"/>
    </location>
</feature>
<feature type="transmembrane region" description="Helical" evidence="7">
    <location>
        <begin position="141"/>
        <end position="163"/>
    </location>
</feature>
<reference evidence="8 9" key="1">
    <citation type="submission" date="2019-09" db="EMBL/GenBank/DDBJ databases">
        <title>Hybrid Assembly of the complete Genome of the Deep-Sea Bacterium Moritella marina from long Nanopore and Illumina reads.</title>
        <authorList>
            <person name="Magin S."/>
            <person name="Georgoulis A."/>
            <person name="Papadimitriou K."/>
            <person name="Iliakis G."/>
            <person name="Vorgias C.E."/>
        </authorList>
    </citation>
    <scope>NUCLEOTIDE SEQUENCE [LARGE SCALE GENOMIC DNA]</scope>
    <source>
        <strain evidence="8 9">MP-1</strain>
    </source>
</reference>
<dbReference type="GO" id="GO:0005886">
    <property type="term" value="C:plasma membrane"/>
    <property type="evidence" value="ECO:0007669"/>
    <property type="project" value="UniProtKB-SubCell"/>
</dbReference>
<dbReference type="EMBL" id="CP044399">
    <property type="protein sequence ID" value="QFI39849.1"/>
    <property type="molecule type" value="Genomic_DNA"/>
</dbReference>
<gene>
    <name evidence="8" type="ORF">FR932_19510</name>
</gene>
<evidence type="ECO:0000256" key="5">
    <source>
        <dbReference type="ARBA" id="ARBA00022989"/>
    </source>
</evidence>
<keyword evidence="9" id="KW-1185">Reference proteome</keyword>
<feature type="transmembrane region" description="Helical" evidence="7">
    <location>
        <begin position="6"/>
        <end position="27"/>
    </location>
</feature>
<evidence type="ECO:0000256" key="1">
    <source>
        <dbReference type="ARBA" id="ARBA00004651"/>
    </source>
</evidence>
<accession>A0A5J6WNW1</accession>
<dbReference type="Pfam" id="PF01914">
    <property type="entry name" value="MarC"/>
    <property type="match status" value="1"/>
</dbReference>
<keyword evidence="5 7" id="KW-1133">Transmembrane helix</keyword>
<feature type="transmembrane region" description="Helical" evidence="7">
    <location>
        <begin position="175"/>
        <end position="200"/>
    </location>
</feature>